<evidence type="ECO:0000313" key="6">
    <source>
        <dbReference type="Proteomes" id="UP000824161"/>
    </source>
</evidence>
<dbReference type="Pfam" id="PF00196">
    <property type="entry name" value="GerE"/>
    <property type="match status" value="1"/>
</dbReference>
<evidence type="ECO:0000256" key="2">
    <source>
        <dbReference type="PROSITE-ProRule" id="PRU00169"/>
    </source>
</evidence>
<dbReference type="SUPFAM" id="SSF52172">
    <property type="entry name" value="CheY-like"/>
    <property type="match status" value="1"/>
</dbReference>
<reference evidence="5" key="1">
    <citation type="submission" date="2020-10" db="EMBL/GenBank/DDBJ databases">
        <authorList>
            <person name="Gilroy R."/>
        </authorList>
    </citation>
    <scope>NUCLEOTIDE SEQUENCE</scope>
    <source>
        <strain evidence="5">1383</strain>
    </source>
</reference>
<keyword evidence="1" id="KW-0238">DNA-binding</keyword>
<dbReference type="PANTHER" id="PTHR43214">
    <property type="entry name" value="TWO-COMPONENT RESPONSE REGULATOR"/>
    <property type="match status" value="1"/>
</dbReference>
<dbReference type="AlphaFoldDB" id="A0A9D1H9K8"/>
<dbReference type="CDD" id="cd06170">
    <property type="entry name" value="LuxR_C_like"/>
    <property type="match status" value="1"/>
</dbReference>
<sequence length="205" mass="22232">MRTTRVFIIHPQRLVCVALRDLMEKFGDLMVVGVSCDFAGAQAALADGTIDVFLMADRLEDCTGVSALKRIRQGNLHTKVVFYRLGGISPLFDYMAARYGAGAVLPPSCGYSELVAAVRGVYEGTLEPMQSRMVGRARKLSVREMDVLAGILEGKTLGETAEELGISDKTVSTYKNRLFHKLGVKSAVELVGMYNCGNGVGSLFQ</sequence>
<accession>A0A9D1H9K8</accession>
<dbReference type="InterPro" id="IPR039420">
    <property type="entry name" value="WalR-like"/>
</dbReference>
<proteinExistence type="predicted"/>
<evidence type="ECO:0000259" key="4">
    <source>
        <dbReference type="PROSITE" id="PS50110"/>
    </source>
</evidence>
<feature type="domain" description="Response regulatory" evidence="4">
    <location>
        <begin position="5"/>
        <end position="122"/>
    </location>
</feature>
<dbReference type="Gene3D" id="1.10.10.10">
    <property type="entry name" value="Winged helix-like DNA-binding domain superfamily/Winged helix DNA-binding domain"/>
    <property type="match status" value="1"/>
</dbReference>
<organism evidence="5 6">
    <name type="scientific">Candidatus Merdimorpha stercoravium</name>
    <dbReference type="NCBI Taxonomy" id="2840863"/>
    <lineage>
        <taxon>Bacteria</taxon>
        <taxon>Pseudomonadati</taxon>
        <taxon>Bacteroidota</taxon>
        <taxon>Flavobacteriia</taxon>
        <taxon>Flavobacteriales</taxon>
        <taxon>Candidatus Merdimorpha</taxon>
    </lineage>
</organism>
<evidence type="ECO:0000259" key="3">
    <source>
        <dbReference type="PROSITE" id="PS50043"/>
    </source>
</evidence>
<dbReference type="Gene3D" id="3.40.50.2300">
    <property type="match status" value="1"/>
</dbReference>
<dbReference type="EMBL" id="DVLY01000094">
    <property type="protein sequence ID" value="HIT97991.1"/>
    <property type="molecule type" value="Genomic_DNA"/>
</dbReference>
<comment type="caution">
    <text evidence="2">Lacks conserved residue(s) required for the propagation of feature annotation.</text>
</comment>
<dbReference type="PROSITE" id="PS50043">
    <property type="entry name" value="HTH_LUXR_2"/>
    <property type="match status" value="1"/>
</dbReference>
<dbReference type="InterPro" id="IPR011006">
    <property type="entry name" value="CheY-like_superfamily"/>
</dbReference>
<comment type="caution">
    <text evidence="5">The sequence shown here is derived from an EMBL/GenBank/DDBJ whole genome shotgun (WGS) entry which is preliminary data.</text>
</comment>
<dbReference type="PROSITE" id="PS50110">
    <property type="entry name" value="RESPONSE_REGULATORY"/>
    <property type="match status" value="1"/>
</dbReference>
<name>A0A9D1H9K8_9FLAO</name>
<dbReference type="InterPro" id="IPR000792">
    <property type="entry name" value="Tscrpt_reg_LuxR_C"/>
</dbReference>
<dbReference type="Proteomes" id="UP000824161">
    <property type="component" value="Unassembled WGS sequence"/>
</dbReference>
<feature type="domain" description="HTH luxR-type" evidence="3">
    <location>
        <begin position="133"/>
        <end position="198"/>
    </location>
</feature>
<dbReference type="InterPro" id="IPR016032">
    <property type="entry name" value="Sig_transdc_resp-reg_C-effctor"/>
</dbReference>
<dbReference type="InterPro" id="IPR001789">
    <property type="entry name" value="Sig_transdc_resp-reg_receiver"/>
</dbReference>
<dbReference type="GO" id="GO:0000160">
    <property type="term" value="P:phosphorelay signal transduction system"/>
    <property type="evidence" value="ECO:0007669"/>
    <property type="project" value="InterPro"/>
</dbReference>
<dbReference type="GO" id="GO:0003677">
    <property type="term" value="F:DNA binding"/>
    <property type="evidence" value="ECO:0007669"/>
    <property type="project" value="UniProtKB-KW"/>
</dbReference>
<evidence type="ECO:0000313" key="5">
    <source>
        <dbReference type="EMBL" id="HIT97991.1"/>
    </source>
</evidence>
<dbReference type="PRINTS" id="PR00038">
    <property type="entry name" value="HTHLUXR"/>
</dbReference>
<dbReference type="GO" id="GO:0006355">
    <property type="term" value="P:regulation of DNA-templated transcription"/>
    <property type="evidence" value="ECO:0007669"/>
    <property type="project" value="InterPro"/>
</dbReference>
<dbReference type="InterPro" id="IPR036388">
    <property type="entry name" value="WH-like_DNA-bd_sf"/>
</dbReference>
<evidence type="ECO:0000256" key="1">
    <source>
        <dbReference type="ARBA" id="ARBA00023125"/>
    </source>
</evidence>
<dbReference type="SUPFAM" id="SSF46894">
    <property type="entry name" value="C-terminal effector domain of the bipartite response regulators"/>
    <property type="match status" value="1"/>
</dbReference>
<dbReference type="SMART" id="SM00421">
    <property type="entry name" value="HTH_LUXR"/>
    <property type="match status" value="1"/>
</dbReference>
<reference evidence="5" key="2">
    <citation type="journal article" date="2021" name="PeerJ">
        <title>Extensive microbial diversity within the chicken gut microbiome revealed by metagenomics and culture.</title>
        <authorList>
            <person name="Gilroy R."/>
            <person name="Ravi A."/>
            <person name="Getino M."/>
            <person name="Pursley I."/>
            <person name="Horton D.L."/>
            <person name="Alikhan N.F."/>
            <person name="Baker D."/>
            <person name="Gharbi K."/>
            <person name="Hall N."/>
            <person name="Watson M."/>
            <person name="Adriaenssens E.M."/>
            <person name="Foster-Nyarko E."/>
            <person name="Jarju S."/>
            <person name="Secka A."/>
            <person name="Antonio M."/>
            <person name="Oren A."/>
            <person name="Chaudhuri R.R."/>
            <person name="La Ragione R."/>
            <person name="Hildebrand F."/>
            <person name="Pallen M.J."/>
        </authorList>
    </citation>
    <scope>NUCLEOTIDE SEQUENCE</scope>
    <source>
        <strain evidence="5">1383</strain>
    </source>
</reference>
<gene>
    <name evidence="5" type="ORF">IAC44_04045</name>
</gene>
<protein>
    <submittedName>
        <fullName evidence="5">Response regulator transcription factor</fullName>
    </submittedName>
</protein>